<evidence type="ECO:0000313" key="1">
    <source>
        <dbReference type="EMBL" id="CAG8599338.1"/>
    </source>
</evidence>
<proteinExistence type="predicted"/>
<comment type="caution">
    <text evidence="1">The sequence shown here is derived from an EMBL/GenBank/DDBJ whole genome shotgun (WGS) entry which is preliminary data.</text>
</comment>
<gene>
    <name evidence="1" type="ORF">AMORRO_LOCUS7714</name>
</gene>
<organism evidence="1 2">
    <name type="scientific">Acaulospora morrowiae</name>
    <dbReference type="NCBI Taxonomy" id="94023"/>
    <lineage>
        <taxon>Eukaryota</taxon>
        <taxon>Fungi</taxon>
        <taxon>Fungi incertae sedis</taxon>
        <taxon>Mucoromycota</taxon>
        <taxon>Glomeromycotina</taxon>
        <taxon>Glomeromycetes</taxon>
        <taxon>Diversisporales</taxon>
        <taxon>Acaulosporaceae</taxon>
        <taxon>Acaulospora</taxon>
    </lineage>
</organism>
<dbReference type="Proteomes" id="UP000789342">
    <property type="component" value="Unassembled WGS sequence"/>
</dbReference>
<evidence type="ECO:0000313" key="2">
    <source>
        <dbReference type="Proteomes" id="UP000789342"/>
    </source>
</evidence>
<name>A0A9N9CEY1_9GLOM</name>
<dbReference type="AlphaFoldDB" id="A0A9N9CEY1"/>
<accession>A0A9N9CEY1</accession>
<reference evidence="1" key="1">
    <citation type="submission" date="2021-06" db="EMBL/GenBank/DDBJ databases">
        <authorList>
            <person name="Kallberg Y."/>
            <person name="Tangrot J."/>
            <person name="Rosling A."/>
        </authorList>
    </citation>
    <scope>NUCLEOTIDE SEQUENCE</scope>
    <source>
        <strain evidence="1">CL551</strain>
    </source>
</reference>
<protein>
    <submittedName>
        <fullName evidence="1">5472_t:CDS:1</fullName>
    </submittedName>
</protein>
<sequence>MVIIIDFENFLRGIMIPAKFAWKSQVISEKTIIIQQRSKGPRHRSKISEQISGTYFILTKTGASSDPPVNPRDKRTFDLH</sequence>
<keyword evidence="2" id="KW-1185">Reference proteome</keyword>
<dbReference type="EMBL" id="CAJVPV010006029">
    <property type="protein sequence ID" value="CAG8599338.1"/>
    <property type="molecule type" value="Genomic_DNA"/>
</dbReference>